<organism evidence="2 3">
    <name type="scientific">Nonomuraea rubra</name>
    <dbReference type="NCBI Taxonomy" id="46180"/>
    <lineage>
        <taxon>Bacteria</taxon>
        <taxon>Bacillati</taxon>
        <taxon>Actinomycetota</taxon>
        <taxon>Actinomycetes</taxon>
        <taxon>Streptosporangiales</taxon>
        <taxon>Streptosporangiaceae</taxon>
        <taxon>Nonomuraea</taxon>
    </lineage>
</organism>
<feature type="compositionally biased region" description="Low complexity" evidence="1">
    <location>
        <begin position="30"/>
        <end position="39"/>
    </location>
</feature>
<sequence length="154" mass="16173">MTITLLIAGCATQGAASKPAPTTAPPSTGPSPSAATAPPAPAATSAFCLDLTTFQIGVLVWRNDVLEEVKQGSPDLKGLQQRAVMIEYIGEKMQESAPADIAKQLRAVRKAIAASAKALKPGRNVRDVIEPLYNKRITPAFDAVDAYQGCPRNS</sequence>
<dbReference type="EMBL" id="JACHMI010000001">
    <property type="protein sequence ID" value="MBB6551593.1"/>
    <property type="molecule type" value="Genomic_DNA"/>
</dbReference>
<keyword evidence="3" id="KW-1185">Reference proteome</keyword>
<comment type="caution">
    <text evidence="2">The sequence shown here is derived from an EMBL/GenBank/DDBJ whole genome shotgun (WGS) entry which is preliminary data.</text>
</comment>
<protein>
    <submittedName>
        <fullName evidence="2">Uncharacterized protein</fullName>
    </submittedName>
</protein>
<evidence type="ECO:0000313" key="3">
    <source>
        <dbReference type="Proteomes" id="UP000565579"/>
    </source>
</evidence>
<reference evidence="2 3" key="1">
    <citation type="submission" date="2020-08" db="EMBL/GenBank/DDBJ databases">
        <title>Sequencing the genomes of 1000 actinobacteria strains.</title>
        <authorList>
            <person name="Klenk H.-P."/>
        </authorList>
    </citation>
    <scope>NUCLEOTIDE SEQUENCE [LARGE SCALE GENOMIC DNA]</scope>
    <source>
        <strain evidence="2 3">DSM 43768</strain>
    </source>
</reference>
<feature type="region of interest" description="Disordered" evidence="1">
    <location>
        <begin position="15"/>
        <end position="39"/>
    </location>
</feature>
<gene>
    <name evidence="2" type="ORF">HD593_006388</name>
</gene>
<dbReference type="AlphaFoldDB" id="A0A7X0U1H0"/>
<dbReference type="RefSeq" id="WP_185105635.1">
    <property type="nucleotide sequence ID" value="NZ_JACHMI010000001.1"/>
</dbReference>
<proteinExistence type="predicted"/>
<dbReference type="Proteomes" id="UP000565579">
    <property type="component" value="Unassembled WGS sequence"/>
</dbReference>
<name>A0A7X0U1H0_9ACTN</name>
<accession>A0A7X0U1H0</accession>
<evidence type="ECO:0000313" key="2">
    <source>
        <dbReference type="EMBL" id="MBB6551593.1"/>
    </source>
</evidence>
<evidence type="ECO:0000256" key="1">
    <source>
        <dbReference type="SAM" id="MobiDB-lite"/>
    </source>
</evidence>